<evidence type="ECO:0000256" key="6">
    <source>
        <dbReference type="ARBA" id="ARBA00022769"/>
    </source>
</evidence>
<dbReference type="InterPro" id="IPR003593">
    <property type="entry name" value="AAA+_ATPase"/>
</dbReference>
<dbReference type="CDD" id="cd03270">
    <property type="entry name" value="ABC_UvrA_I"/>
    <property type="match status" value="1"/>
</dbReference>
<dbReference type="PANTHER" id="PTHR43152">
    <property type="entry name" value="UVRABC SYSTEM PROTEIN A"/>
    <property type="match status" value="1"/>
</dbReference>
<keyword evidence="2" id="KW-0963">Cytoplasm</keyword>
<reference evidence="15 16" key="1">
    <citation type="submission" date="2016-10" db="EMBL/GenBank/DDBJ databases">
        <authorList>
            <person name="de Groot N.N."/>
        </authorList>
    </citation>
    <scope>NUCLEOTIDE SEQUENCE [LARGE SCALE GENOMIC DNA]</scope>
    <source>
        <strain evidence="15 16">CGMCC 4.7037</strain>
    </source>
</reference>
<gene>
    <name evidence="15" type="ORF">SAMN05444920_120163</name>
</gene>
<dbReference type="PROSITE" id="PS50893">
    <property type="entry name" value="ABC_TRANSPORTER_2"/>
    <property type="match status" value="1"/>
</dbReference>
<dbReference type="GO" id="GO:0004518">
    <property type="term" value="F:nuclease activity"/>
    <property type="evidence" value="ECO:0007669"/>
    <property type="project" value="UniProtKB-KW"/>
</dbReference>
<protein>
    <recommendedName>
        <fullName evidence="12">UvrABC system protein A</fullName>
    </recommendedName>
    <alternativeName>
        <fullName evidence="13">Excinuclease ABC subunit A</fullName>
    </alternativeName>
</protein>
<evidence type="ECO:0000256" key="9">
    <source>
        <dbReference type="ARBA" id="ARBA00023125"/>
    </source>
</evidence>
<evidence type="ECO:0000256" key="10">
    <source>
        <dbReference type="ARBA" id="ARBA00023204"/>
    </source>
</evidence>
<keyword evidence="3" id="KW-0677">Repeat</keyword>
<dbReference type="GO" id="GO:0003677">
    <property type="term" value="F:DNA binding"/>
    <property type="evidence" value="ECO:0007669"/>
    <property type="project" value="UniProtKB-KW"/>
</dbReference>
<evidence type="ECO:0000256" key="2">
    <source>
        <dbReference type="ARBA" id="ARBA00022490"/>
    </source>
</evidence>
<dbReference type="OrthoDB" id="9809851at2"/>
<dbReference type="InterPro" id="IPR017871">
    <property type="entry name" value="ABC_transporter-like_CS"/>
</dbReference>
<keyword evidence="9" id="KW-0238">DNA-binding</keyword>
<dbReference type="SUPFAM" id="SSF52540">
    <property type="entry name" value="P-loop containing nucleoside triphosphate hydrolases"/>
    <property type="match status" value="2"/>
</dbReference>
<dbReference type="Gene3D" id="1.20.1580.10">
    <property type="entry name" value="ABC transporter ATPase like domain"/>
    <property type="match status" value="2"/>
</dbReference>
<keyword evidence="4" id="KW-0547">Nucleotide-binding</keyword>
<evidence type="ECO:0000256" key="13">
    <source>
        <dbReference type="ARBA" id="ARBA00042156"/>
    </source>
</evidence>
<dbReference type="Gene3D" id="3.40.50.300">
    <property type="entry name" value="P-loop containing nucleotide triphosphate hydrolases"/>
    <property type="match status" value="2"/>
</dbReference>
<dbReference type="SMART" id="SM00382">
    <property type="entry name" value="AAA"/>
    <property type="match status" value="2"/>
</dbReference>
<dbReference type="AlphaFoldDB" id="A0A1H6EX48"/>
<comment type="similarity">
    <text evidence="11">Belongs to the ABC transporter superfamily. UvrA family.</text>
</comment>
<sequence>MDDSIVITGARVNNLKNLSLRIPKNKLVVFTGVSGSGKSSVVFDTVAVESQRQLNETYSWFVRNRLPSYEKPDAEAIDNLGAAIVVDQKPVGGNSRSTVGTMTDILPILRVLFSRYGFPSVGYSFAYSFNDPQGMCTGCDGLGRAVRLDLDAFLDEDLSLDEGAIRFPLFGVGTWQWQIYARSGTFDPARPVRDYTPEERELLLHGGGFTVDVRGKNGTLNKVGYEGVADRFTRLYLKRDLSGLSEKNRRAVLEFVTEGRCPRCEGARLNEAALATRIGPHSIADHAAMEIGDLIAVLSGLGNPVAEAAVRALRRVDDIGLGYLSLDRETSTVSGGEGQRLKTVRHLGSSLTGMTYVFDEPSAGLHPSDVGRLNRLLLALRDKGNTVLVVEHDPDVIAVADHVIDLGPGAGVHGGQVVFEGTVEQLKRSGTRTGRHLLRRTALKSVTRPPAGRLAITAAGLHNLREVSVDIPTGVLTCVTGVAGSGKSTLIGEVLPARHPGVVVVDQAAAGTSARSSPASYIGVLDPIRRLFARAGGAEPGLFSFNSTGACPQCEGRGVIHTDLAFMDPVTAVCEMCRGTRYRPEALEHRLRDLTIVDVLALTAEQAAGFFTEPAVAGRVRTLVDVGLGYLTLGQPTSSLSGGERQRMKLAGELSKSGAVYVLDEPTTGLHLSDVEALVALLDRIVDAGNTVIVIEHHLDVIARADWVIDLGPGGGKHGGRVVFEGTPRDLLTAPGSVTGAHLRALQQAAGQNVASG</sequence>
<dbReference type="GO" id="GO:0005524">
    <property type="term" value="F:ATP binding"/>
    <property type="evidence" value="ECO:0007669"/>
    <property type="project" value="UniProtKB-KW"/>
</dbReference>
<evidence type="ECO:0000256" key="4">
    <source>
        <dbReference type="ARBA" id="ARBA00022741"/>
    </source>
</evidence>
<dbReference type="RefSeq" id="WP_103962540.1">
    <property type="nucleotide sequence ID" value="NZ_FNVT01000020.1"/>
</dbReference>
<evidence type="ECO:0000313" key="16">
    <source>
        <dbReference type="Proteomes" id="UP000236732"/>
    </source>
</evidence>
<evidence type="ECO:0000256" key="5">
    <source>
        <dbReference type="ARBA" id="ARBA00022763"/>
    </source>
</evidence>
<keyword evidence="16" id="KW-1185">Reference proteome</keyword>
<dbReference type="GO" id="GO:0005737">
    <property type="term" value="C:cytoplasm"/>
    <property type="evidence" value="ECO:0007669"/>
    <property type="project" value="UniProtKB-SubCell"/>
</dbReference>
<dbReference type="Gene3D" id="1.10.8.280">
    <property type="entry name" value="ABC transporter ATPase domain-like"/>
    <property type="match status" value="1"/>
</dbReference>
<keyword evidence="8" id="KW-0267">Excision nuclease</keyword>
<dbReference type="InterPro" id="IPR027417">
    <property type="entry name" value="P-loop_NTPase"/>
</dbReference>
<keyword evidence="5" id="KW-0227">DNA damage</keyword>
<evidence type="ECO:0000256" key="1">
    <source>
        <dbReference type="ARBA" id="ARBA00004496"/>
    </source>
</evidence>
<organism evidence="15 16">
    <name type="scientific">Nonomuraea solani</name>
    <dbReference type="NCBI Taxonomy" id="1144553"/>
    <lineage>
        <taxon>Bacteria</taxon>
        <taxon>Bacillati</taxon>
        <taxon>Actinomycetota</taxon>
        <taxon>Actinomycetes</taxon>
        <taxon>Streptosporangiales</taxon>
        <taxon>Streptosporangiaceae</taxon>
        <taxon>Nonomuraea</taxon>
    </lineage>
</organism>
<dbReference type="InterPro" id="IPR003439">
    <property type="entry name" value="ABC_transporter-like_ATP-bd"/>
</dbReference>
<dbReference type="EMBL" id="FNVT01000020">
    <property type="protein sequence ID" value="SEH01459.1"/>
    <property type="molecule type" value="Genomic_DNA"/>
</dbReference>
<evidence type="ECO:0000256" key="3">
    <source>
        <dbReference type="ARBA" id="ARBA00022737"/>
    </source>
</evidence>
<keyword evidence="10" id="KW-0234">DNA repair</keyword>
<dbReference type="PANTHER" id="PTHR43152:SF2">
    <property type="entry name" value="DRUG RESISTANCE ABC TRANSPORTER"/>
    <property type="match status" value="1"/>
</dbReference>
<dbReference type="Pfam" id="PF00005">
    <property type="entry name" value="ABC_tran"/>
    <property type="match status" value="1"/>
</dbReference>
<dbReference type="PROSITE" id="PS00211">
    <property type="entry name" value="ABC_TRANSPORTER_1"/>
    <property type="match status" value="1"/>
</dbReference>
<name>A0A1H6EX48_9ACTN</name>
<evidence type="ECO:0000256" key="8">
    <source>
        <dbReference type="ARBA" id="ARBA00022881"/>
    </source>
</evidence>
<dbReference type="GO" id="GO:0016887">
    <property type="term" value="F:ATP hydrolysis activity"/>
    <property type="evidence" value="ECO:0007669"/>
    <property type="project" value="InterPro"/>
</dbReference>
<dbReference type="Proteomes" id="UP000236732">
    <property type="component" value="Unassembled WGS sequence"/>
</dbReference>
<comment type="subcellular location">
    <subcellularLocation>
        <location evidence="1">Cytoplasm</location>
    </subcellularLocation>
</comment>
<accession>A0A1H6EX48</accession>
<dbReference type="GO" id="GO:0006281">
    <property type="term" value="P:DNA repair"/>
    <property type="evidence" value="ECO:0007669"/>
    <property type="project" value="UniProtKB-KW"/>
</dbReference>
<feature type="domain" description="ABC transporter" evidence="14">
    <location>
        <begin position="441"/>
        <end position="744"/>
    </location>
</feature>
<evidence type="ECO:0000256" key="12">
    <source>
        <dbReference type="ARBA" id="ARBA00039316"/>
    </source>
</evidence>
<proteinExistence type="inferred from homology"/>
<evidence type="ECO:0000256" key="7">
    <source>
        <dbReference type="ARBA" id="ARBA00022840"/>
    </source>
</evidence>
<keyword evidence="6" id="KW-0228">DNA excision</keyword>
<keyword evidence="7" id="KW-0067">ATP-binding</keyword>
<evidence type="ECO:0000313" key="15">
    <source>
        <dbReference type="EMBL" id="SEH01459.1"/>
    </source>
</evidence>
<evidence type="ECO:0000259" key="14">
    <source>
        <dbReference type="PROSITE" id="PS50893"/>
    </source>
</evidence>
<evidence type="ECO:0000256" key="11">
    <source>
        <dbReference type="ARBA" id="ARBA00038000"/>
    </source>
</evidence>